<keyword evidence="3" id="KW-0813">Transport</keyword>
<dbReference type="RefSeq" id="WP_094410189.1">
    <property type="nucleotide sequence ID" value="NZ_BMJZ01000005.1"/>
</dbReference>
<keyword evidence="5" id="KW-0602">Photosynthesis</keyword>
<comment type="function">
    <text evidence="1">Cytochrome c2 is found mainly in purple, non-sulfur, photosynthetic bacteria where it functions as the electron donor to the oxidized bacteriochlorophyll in the photophosphorylation pathway. However, it may also have a role in the respiratory chain and is found in some non-photosynthetic bacteria.</text>
</comment>
<keyword evidence="10 14" id="KW-1133">Transmembrane helix</keyword>
<dbReference type="GO" id="GO:0009055">
    <property type="term" value="F:electron transfer activity"/>
    <property type="evidence" value="ECO:0007669"/>
    <property type="project" value="InterPro"/>
</dbReference>
<dbReference type="PROSITE" id="PS51007">
    <property type="entry name" value="CYTC"/>
    <property type="match status" value="1"/>
</dbReference>
<evidence type="ECO:0000313" key="16">
    <source>
        <dbReference type="EMBL" id="OYQ17532.1"/>
    </source>
</evidence>
<dbReference type="Gene3D" id="1.10.760.10">
    <property type="entry name" value="Cytochrome c-like domain"/>
    <property type="match status" value="1"/>
</dbReference>
<evidence type="ECO:0000313" key="17">
    <source>
        <dbReference type="Proteomes" id="UP000216361"/>
    </source>
</evidence>
<comment type="subcellular location">
    <subcellularLocation>
        <location evidence="2">Cell membrane</location>
        <topology evidence="2">Single-pass membrane protein</topology>
    </subcellularLocation>
</comment>
<evidence type="ECO:0000256" key="12">
    <source>
        <dbReference type="ARBA" id="ARBA00023136"/>
    </source>
</evidence>
<evidence type="ECO:0000256" key="11">
    <source>
        <dbReference type="ARBA" id="ARBA00023004"/>
    </source>
</evidence>
<sequence length="182" mass="18684">MSSFELNKIAAAVLVAGITAMVASILGGMLIKPHPLEKNVYVVEGVGAPAAASGGAAPAGDAPIEPIGPLLAAADVKAGEAAAKKCAACHSFDKGGANKVGPNLWDVVGGKHAHVASFAYSDVLKKMADAEWSYEELNKFLANPKTYAPGTKMSFAGIKKAEERAQVIAYLRSLSDAPKPLP</sequence>
<protein>
    <submittedName>
        <fullName evidence="16">Cytochrome c family protein</fullName>
    </submittedName>
</protein>
<comment type="caution">
    <text evidence="16">The sequence shown here is derived from an EMBL/GenBank/DDBJ whole genome shotgun (WGS) entry which is preliminary data.</text>
</comment>
<dbReference type="GO" id="GO:0046872">
    <property type="term" value="F:metal ion binding"/>
    <property type="evidence" value="ECO:0007669"/>
    <property type="project" value="UniProtKB-KW"/>
</dbReference>
<feature type="transmembrane region" description="Helical" evidence="14">
    <location>
        <begin position="6"/>
        <end position="31"/>
    </location>
</feature>
<proteinExistence type="predicted"/>
<evidence type="ECO:0000256" key="5">
    <source>
        <dbReference type="ARBA" id="ARBA00022531"/>
    </source>
</evidence>
<dbReference type="OrthoDB" id="9805828at2"/>
<name>A0A255XKW7_9PROT</name>
<keyword evidence="7 14" id="KW-0812">Transmembrane</keyword>
<evidence type="ECO:0000256" key="3">
    <source>
        <dbReference type="ARBA" id="ARBA00022448"/>
    </source>
</evidence>
<organism evidence="16 17">
    <name type="scientific">Elstera cyanobacteriorum</name>
    <dbReference type="NCBI Taxonomy" id="2022747"/>
    <lineage>
        <taxon>Bacteria</taxon>
        <taxon>Pseudomonadati</taxon>
        <taxon>Pseudomonadota</taxon>
        <taxon>Alphaproteobacteria</taxon>
        <taxon>Rhodospirillales</taxon>
        <taxon>Rhodospirillaceae</taxon>
        <taxon>Elstera</taxon>
    </lineage>
</organism>
<dbReference type="PRINTS" id="PR00604">
    <property type="entry name" value="CYTCHRMECIAB"/>
</dbReference>
<evidence type="ECO:0000256" key="1">
    <source>
        <dbReference type="ARBA" id="ARBA00003590"/>
    </source>
</evidence>
<gene>
    <name evidence="16" type="ORF">CHR90_16450</name>
</gene>
<dbReference type="PANTHER" id="PTHR11961">
    <property type="entry name" value="CYTOCHROME C"/>
    <property type="match status" value="1"/>
</dbReference>
<accession>A0A255XKW7</accession>
<dbReference type="InterPro" id="IPR009056">
    <property type="entry name" value="Cyt_c-like_dom"/>
</dbReference>
<keyword evidence="11 13" id="KW-0408">Iron</keyword>
<evidence type="ECO:0000256" key="9">
    <source>
        <dbReference type="ARBA" id="ARBA00022982"/>
    </source>
</evidence>
<keyword evidence="8 13" id="KW-0479">Metal-binding</keyword>
<evidence type="ECO:0000256" key="8">
    <source>
        <dbReference type="ARBA" id="ARBA00022723"/>
    </source>
</evidence>
<evidence type="ECO:0000256" key="10">
    <source>
        <dbReference type="ARBA" id="ARBA00022989"/>
    </source>
</evidence>
<evidence type="ECO:0000256" key="6">
    <source>
        <dbReference type="ARBA" id="ARBA00022617"/>
    </source>
</evidence>
<keyword evidence="4" id="KW-1003">Cell membrane</keyword>
<dbReference type="GO" id="GO:0015979">
    <property type="term" value="P:photosynthesis"/>
    <property type="evidence" value="ECO:0007669"/>
    <property type="project" value="UniProtKB-KW"/>
</dbReference>
<evidence type="ECO:0000256" key="4">
    <source>
        <dbReference type="ARBA" id="ARBA00022475"/>
    </source>
</evidence>
<dbReference type="GO" id="GO:0005886">
    <property type="term" value="C:plasma membrane"/>
    <property type="evidence" value="ECO:0007669"/>
    <property type="project" value="UniProtKB-SubCell"/>
</dbReference>
<dbReference type="FunFam" id="1.10.760.10:FF:000026">
    <property type="entry name" value="Cytochrome C, membrane-bound"/>
    <property type="match status" value="1"/>
</dbReference>
<dbReference type="InterPro" id="IPR002327">
    <property type="entry name" value="Cyt_c_1A/1B"/>
</dbReference>
<dbReference type="AlphaFoldDB" id="A0A255XKW7"/>
<dbReference type="EMBL" id="NOXS01000034">
    <property type="protein sequence ID" value="OYQ17532.1"/>
    <property type="molecule type" value="Genomic_DNA"/>
</dbReference>
<dbReference type="Pfam" id="PF00034">
    <property type="entry name" value="Cytochrom_C"/>
    <property type="match status" value="1"/>
</dbReference>
<dbReference type="SUPFAM" id="SSF46626">
    <property type="entry name" value="Cytochrome c"/>
    <property type="match status" value="1"/>
</dbReference>
<keyword evidence="17" id="KW-1185">Reference proteome</keyword>
<keyword evidence="12 14" id="KW-0472">Membrane</keyword>
<evidence type="ECO:0000256" key="13">
    <source>
        <dbReference type="PROSITE-ProRule" id="PRU00433"/>
    </source>
</evidence>
<reference evidence="16 17" key="1">
    <citation type="submission" date="2017-07" db="EMBL/GenBank/DDBJ databases">
        <title>Elstera cyanobacteriorum sp. nov., a novel bacterium isolated from cyanobacterial aggregates in a eutrophic lake.</title>
        <authorList>
            <person name="Cai H."/>
        </authorList>
    </citation>
    <scope>NUCLEOTIDE SEQUENCE [LARGE SCALE GENOMIC DNA]</scope>
    <source>
        <strain evidence="16 17">TH019</strain>
    </source>
</reference>
<keyword evidence="6 13" id="KW-0349">Heme</keyword>
<dbReference type="GO" id="GO:0020037">
    <property type="term" value="F:heme binding"/>
    <property type="evidence" value="ECO:0007669"/>
    <property type="project" value="InterPro"/>
</dbReference>
<dbReference type="Proteomes" id="UP000216361">
    <property type="component" value="Unassembled WGS sequence"/>
</dbReference>
<keyword evidence="9" id="KW-0249">Electron transport</keyword>
<evidence type="ECO:0000256" key="7">
    <source>
        <dbReference type="ARBA" id="ARBA00022692"/>
    </source>
</evidence>
<dbReference type="InterPro" id="IPR036909">
    <property type="entry name" value="Cyt_c-like_dom_sf"/>
</dbReference>
<evidence type="ECO:0000256" key="14">
    <source>
        <dbReference type="SAM" id="Phobius"/>
    </source>
</evidence>
<feature type="domain" description="Cytochrome c" evidence="15">
    <location>
        <begin position="74"/>
        <end position="175"/>
    </location>
</feature>
<evidence type="ECO:0000256" key="2">
    <source>
        <dbReference type="ARBA" id="ARBA00004162"/>
    </source>
</evidence>
<evidence type="ECO:0000259" key="15">
    <source>
        <dbReference type="PROSITE" id="PS51007"/>
    </source>
</evidence>